<feature type="region of interest" description="Disordered" evidence="1">
    <location>
        <begin position="12"/>
        <end position="50"/>
    </location>
</feature>
<evidence type="ECO:0000313" key="2">
    <source>
        <dbReference type="EMBL" id="EGW09670.1"/>
    </source>
</evidence>
<dbReference type="Proteomes" id="UP000001075">
    <property type="component" value="Unassembled WGS sequence"/>
</dbReference>
<gene>
    <name evidence="2" type="ORF">I79_014632</name>
</gene>
<proteinExistence type="predicted"/>
<dbReference type="EMBL" id="JH000742">
    <property type="protein sequence ID" value="EGW09670.1"/>
    <property type="molecule type" value="Genomic_DNA"/>
</dbReference>
<evidence type="ECO:0000313" key="3">
    <source>
        <dbReference type="Proteomes" id="UP000001075"/>
    </source>
</evidence>
<organism evidence="2 3">
    <name type="scientific">Cricetulus griseus</name>
    <name type="common">Chinese hamster</name>
    <name type="synonym">Cricetulus barabensis griseus</name>
    <dbReference type="NCBI Taxonomy" id="10029"/>
    <lineage>
        <taxon>Eukaryota</taxon>
        <taxon>Metazoa</taxon>
        <taxon>Chordata</taxon>
        <taxon>Craniata</taxon>
        <taxon>Vertebrata</taxon>
        <taxon>Euteleostomi</taxon>
        <taxon>Mammalia</taxon>
        <taxon>Eutheria</taxon>
        <taxon>Euarchontoglires</taxon>
        <taxon>Glires</taxon>
        <taxon>Rodentia</taxon>
        <taxon>Myomorpha</taxon>
        <taxon>Muroidea</taxon>
        <taxon>Cricetidae</taxon>
        <taxon>Cricetinae</taxon>
        <taxon>Cricetulus</taxon>
    </lineage>
</organism>
<dbReference type="InParanoid" id="G3HUM0"/>
<feature type="compositionally biased region" description="Basic residues" evidence="1">
    <location>
        <begin position="26"/>
        <end position="39"/>
    </location>
</feature>
<sequence length="50" mass="5419">MPRSLVVLCIIPSRGPLSPNPPHTHPGPHKNSSRARARVHPPSCVLGQEH</sequence>
<name>G3HUM0_CRIGR</name>
<accession>G3HUM0</accession>
<reference evidence="3" key="1">
    <citation type="journal article" date="2011" name="Nat. Biotechnol.">
        <title>The genomic sequence of the Chinese hamster ovary (CHO)-K1 cell line.</title>
        <authorList>
            <person name="Xu X."/>
            <person name="Nagarajan H."/>
            <person name="Lewis N.E."/>
            <person name="Pan S."/>
            <person name="Cai Z."/>
            <person name="Liu X."/>
            <person name="Chen W."/>
            <person name="Xie M."/>
            <person name="Wang W."/>
            <person name="Hammond S."/>
            <person name="Andersen M.R."/>
            <person name="Neff N."/>
            <person name="Passarelli B."/>
            <person name="Koh W."/>
            <person name="Fan H.C."/>
            <person name="Wang J."/>
            <person name="Gui Y."/>
            <person name="Lee K.H."/>
            <person name="Betenbaugh M.J."/>
            <person name="Quake S.R."/>
            <person name="Famili I."/>
            <person name="Palsson B.O."/>
            <person name="Wang J."/>
        </authorList>
    </citation>
    <scope>NUCLEOTIDE SEQUENCE [LARGE SCALE GENOMIC DNA]</scope>
    <source>
        <strain evidence="3">CHO K1 cell line</strain>
    </source>
</reference>
<evidence type="ECO:0000256" key="1">
    <source>
        <dbReference type="SAM" id="MobiDB-lite"/>
    </source>
</evidence>
<protein>
    <submittedName>
        <fullName evidence="2">Uncharacterized protein</fullName>
    </submittedName>
</protein>
<dbReference type="AlphaFoldDB" id="G3HUM0"/>